<sequence length="207" mass="22717">MTVRQAEVDSAGFRRGLGRGSPLVDLFALWRGWGAATGGLPAPRAVDPVAMRRHLGRVMLLDVTGPDRWLVRVAGEGLREMFDADLTGHVLPDSLPPELRARALATYGPVTAEAVCWLAIACYRRPGPRRRVFYRRMVLPLGHLEAPVPEAARGAAARPVVTRLLVGFDWRVLPPLSLPLWELLDESDTPKVRRDLVLRRPTGAAAG</sequence>
<dbReference type="Proteomes" id="UP001413721">
    <property type="component" value="Unassembled WGS sequence"/>
</dbReference>
<accession>A0ABU9YJ89</accession>
<dbReference type="RefSeq" id="WP_345934917.1">
    <property type="nucleotide sequence ID" value="NZ_JBBKTV010000009.1"/>
</dbReference>
<evidence type="ECO:0000313" key="2">
    <source>
        <dbReference type="Proteomes" id="UP001413721"/>
    </source>
</evidence>
<name>A0ABU9YJ89_9PROT</name>
<evidence type="ECO:0000313" key="1">
    <source>
        <dbReference type="EMBL" id="MEN2988842.1"/>
    </source>
</evidence>
<dbReference type="EMBL" id="JBBKTW010000004">
    <property type="protein sequence ID" value="MEN2988842.1"/>
    <property type="molecule type" value="Genomic_DNA"/>
</dbReference>
<reference evidence="1 2" key="1">
    <citation type="submission" date="2024-03" db="EMBL/GenBank/DDBJ databases">
        <title>High-quality draft genome sequencing of Tistrella sp. BH-R2-4.</title>
        <authorList>
            <person name="Dong C."/>
        </authorList>
    </citation>
    <scope>NUCLEOTIDE SEQUENCE [LARGE SCALE GENOMIC DNA]</scope>
    <source>
        <strain evidence="1 2">BH-R2-4</strain>
    </source>
</reference>
<gene>
    <name evidence="1" type="ORF">WG926_11055</name>
</gene>
<keyword evidence="2" id="KW-1185">Reference proteome</keyword>
<dbReference type="InterPro" id="IPR009922">
    <property type="entry name" value="DUF1457"/>
</dbReference>
<dbReference type="Pfam" id="PF07310">
    <property type="entry name" value="PAS_5"/>
    <property type="match status" value="1"/>
</dbReference>
<proteinExistence type="predicted"/>
<organism evidence="1 2">
    <name type="scientific">Tistrella arctica</name>
    <dbReference type="NCBI Taxonomy" id="3133430"/>
    <lineage>
        <taxon>Bacteria</taxon>
        <taxon>Pseudomonadati</taxon>
        <taxon>Pseudomonadota</taxon>
        <taxon>Alphaproteobacteria</taxon>
        <taxon>Geminicoccales</taxon>
        <taxon>Geminicoccaceae</taxon>
        <taxon>Tistrella</taxon>
    </lineage>
</organism>
<protein>
    <submittedName>
        <fullName evidence="1">PAS domain-containing protein</fullName>
    </submittedName>
</protein>
<comment type="caution">
    <text evidence="1">The sequence shown here is derived from an EMBL/GenBank/DDBJ whole genome shotgun (WGS) entry which is preliminary data.</text>
</comment>